<dbReference type="PRINTS" id="PR00420">
    <property type="entry name" value="RNGMNOXGNASE"/>
</dbReference>
<name>A0ABT6ZZV9_9ACTN</name>
<evidence type="ECO:0000256" key="1">
    <source>
        <dbReference type="SAM" id="MobiDB-lite"/>
    </source>
</evidence>
<keyword evidence="4" id="KW-1185">Reference proteome</keyword>
<dbReference type="Gene3D" id="3.30.9.10">
    <property type="entry name" value="D-Amino Acid Oxidase, subunit A, domain 2"/>
    <property type="match status" value="1"/>
</dbReference>
<dbReference type="Gene3D" id="3.50.50.60">
    <property type="entry name" value="FAD/NAD(P)-binding domain"/>
    <property type="match status" value="1"/>
</dbReference>
<dbReference type="RefSeq" id="WP_274046165.1">
    <property type="nucleotide sequence ID" value="NZ_JANCPR020000018.1"/>
</dbReference>
<organism evidence="3 4">
    <name type="scientific">Streptomyces iconiensis</name>
    <dbReference type="NCBI Taxonomy" id="1384038"/>
    <lineage>
        <taxon>Bacteria</taxon>
        <taxon>Bacillati</taxon>
        <taxon>Actinomycetota</taxon>
        <taxon>Actinomycetes</taxon>
        <taxon>Kitasatosporales</taxon>
        <taxon>Streptomycetaceae</taxon>
        <taxon>Streptomyces</taxon>
    </lineage>
</organism>
<proteinExistence type="predicted"/>
<sequence>MKAVICGAGIAGLALAHQLGRLGWDVDMVEKAPGPRPQGYMIDFFGAGYEAAEAMGVLPRFRELGYTLSGASFVDTDGRQRASIDYGQFAGLLGGKLLSIMRPDIELALREHLPESVAIRYGTSVAAVEDEPDGVRVALTDGSTVAADLLVGADGIHSTVRALVFGEESHYVRQLGFHTAAFVFDDPVVREAVAGRFCLTDTVGRQMGFYGLRDGRVAAFAVHRTRTHGAPLPEDARAAVREEYGSLGWVAPSALAACPPHSEIYYDQVAQTRLPRWSRGRTVLLGDACYAVSLLAGQGASLGIAGAYVLADQIGTMEGQVAQGAAAEEHGLDGALARYEQVWRPVVEEKQQVARQGTRWFLPESRTRLWARRAAMRAARVPGVDRLVAGAVTGKPTELAELRAAGDASRTPRAQGRSVSR</sequence>
<gene>
    <name evidence="3" type="ORF">NMN56_019620</name>
</gene>
<dbReference type="InterPro" id="IPR002938">
    <property type="entry name" value="FAD-bd"/>
</dbReference>
<dbReference type="Proteomes" id="UP001214441">
    <property type="component" value="Unassembled WGS sequence"/>
</dbReference>
<evidence type="ECO:0000259" key="2">
    <source>
        <dbReference type="Pfam" id="PF01494"/>
    </source>
</evidence>
<comment type="caution">
    <text evidence="3">The sequence shown here is derived from an EMBL/GenBank/DDBJ whole genome shotgun (WGS) entry which is preliminary data.</text>
</comment>
<evidence type="ECO:0000313" key="3">
    <source>
        <dbReference type="EMBL" id="MDJ1134141.1"/>
    </source>
</evidence>
<dbReference type="PANTHER" id="PTHR46865">
    <property type="entry name" value="OXIDOREDUCTASE-RELATED"/>
    <property type="match status" value="1"/>
</dbReference>
<dbReference type="PANTHER" id="PTHR46865:SF8">
    <property type="entry name" value="POSSIBLE OXIDOREDUCTASE"/>
    <property type="match status" value="1"/>
</dbReference>
<accession>A0ABT6ZZV9</accession>
<dbReference type="SUPFAM" id="SSF51905">
    <property type="entry name" value="FAD/NAD(P)-binding domain"/>
    <property type="match status" value="1"/>
</dbReference>
<evidence type="ECO:0000313" key="4">
    <source>
        <dbReference type="Proteomes" id="UP001214441"/>
    </source>
</evidence>
<feature type="region of interest" description="Disordered" evidence="1">
    <location>
        <begin position="401"/>
        <end position="421"/>
    </location>
</feature>
<dbReference type="Pfam" id="PF01494">
    <property type="entry name" value="FAD_binding_3"/>
    <property type="match status" value="1"/>
</dbReference>
<dbReference type="InterPro" id="IPR051704">
    <property type="entry name" value="FAD_aromatic-hydroxylase"/>
</dbReference>
<dbReference type="EMBL" id="JANCPR020000018">
    <property type="protein sequence ID" value="MDJ1134141.1"/>
    <property type="molecule type" value="Genomic_DNA"/>
</dbReference>
<keyword evidence="3" id="KW-0560">Oxidoreductase</keyword>
<dbReference type="GO" id="GO:0004497">
    <property type="term" value="F:monooxygenase activity"/>
    <property type="evidence" value="ECO:0007669"/>
    <property type="project" value="UniProtKB-KW"/>
</dbReference>
<feature type="domain" description="FAD-binding" evidence="2">
    <location>
        <begin position="2"/>
        <end position="317"/>
    </location>
</feature>
<protein>
    <submittedName>
        <fullName evidence="3">FAD-dependent monooxygenase</fullName>
    </submittedName>
</protein>
<dbReference type="InterPro" id="IPR036188">
    <property type="entry name" value="FAD/NAD-bd_sf"/>
</dbReference>
<reference evidence="3 4" key="1">
    <citation type="submission" date="2023-05" db="EMBL/GenBank/DDBJ databases">
        <title>Streptantibioticus silvisoli sp. nov., acidotolerant actinomycetes 1 from pine litter.</title>
        <authorList>
            <person name="Swiecimska M."/>
            <person name="Golinska P."/>
            <person name="Sangal V."/>
            <person name="Wachnowicz B."/>
            <person name="Goodfellow M."/>
        </authorList>
    </citation>
    <scope>NUCLEOTIDE SEQUENCE [LARGE SCALE GENOMIC DNA]</scope>
    <source>
        <strain evidence="3 4">DSM 42109</strain>
    </source>
</reference>
<keyword evidence="3" id="KW-0503">Monooxygenase</keyword>